<dbReference type="Pfam" id="PF12867">
    <property type="entry name" value="DinB_2"/>
    <property type="match status" value="1"/>
</dbReference>
<dbReference type="InterPro" id="IPR024775">
    <property type="entry name" value="DinB-like"/>
</dbReference>
<proteinExistence type="predicted"/>
<name>A0ABU7H017_9SPHI</name>
<protein>
    <submittedName>
        <fullName evidence="2">DinB family protein</fullName>
    </submittedName>
</protein>
<sequence>MQLKHTLESVRRLTLSYRNFINSLSEEEFIKRPSADAWSYSEIYFHIFDASLLSIRVIENIDAGRDEAGRLSLIGRFILYFGVFPPFIKIKAPKHIINRLKSISKAEALSLIETFETKFIFVGNKTSDICIENRVKHGALGYLNRLDWFRFIEVHLKHHLKQIDRTEKAFLKLK</sequence>
<dbReference type="RefSeq" id="WP_330145573.1">
    <property type="nucleotide sequence ID" value="NZ_JAZDQU010000001.1"/>
</dbReference>
<organism evidence="2 3">
    <name type="scientific">Pedobacter flavus</name>
    <dbReference type="NCBI Taxonomy" id="3113906"/>
    <lineage>
        <taxon>Bacteria</taxon>
        <taxon>Pseudomonadati</taxon>
        <taxon>Bacteroidota</taxon>
        <taxon>Sphingobacteriia</taxon>
        <taxon>Sphingobacteriales</taxon>
        <taxon>Sphingobacteriaceae</taxon>
        <taxon>Pedobacter</taxon>
    </lineage>
</organism>
<keyword evidence="3" id="KW-1185">Reference proteome</keyword>
<comment type="caution">
    <text evidence="2">The sequence shown here is derived from an EMBL/GenBank/DDBJ whole genome shotgun (WGS) entry which is preliminary data.</text>
</comment>
<evidence type="ECO:0000259" key="1">
    <source>
        <dbReference type="Pfam" id="PF12867"/>
    </source>
</evidence>
<dbReference type="Gene3D" id="1.20.120.450">
    <property type="entry name" value="dinb family like domain"/>
    <property type="match status" value="1"/>
</dbReference>
<dbReference type="Proteomes" id="UP001337681">
    <property type="component" value="Unassembled WGS sequence"/>
</dbReference>
<feature type="domain" description="DinB-like" evidence="1">
    <location>
        <begin position="17"/>
        <end position="163"/>
    </location>
</feature>
<reference evidence="2 3" key="1">
    <citation type="submission" date="2024-01" db="EMBL/GenBank/DDBJ databases">
        <title>Pedobacter sp. nov., isolated from oil-contaminated soil.</title>
        <authorList>
            <person name="Le N.T.T."/>
        </authorList>
    </citation>
    <scope>NUCLEOTIDE SEQUENCE [LARGE SCALE GENOMIC DNA]</scope>
    <source>
        <strain evidence="2 3">VNH31</strain>
    </source>
</reference>
<dbReference type="EMBL" id="JAZDQU010000001">
    <property type="protein sequence ID" value="MEE1884660.1"/>
    <property type="molecule type" value="Genomic_DNA"/>
</dbReference>
<accession>A0ABU7H017</accession>
<dbReference type="SUPFAM" id="SSF109854">
    <property type="entry name" value="DinB/YfiT-like putative metalloenzymes"/>
    <property type="match status" value="1"/>
</dbReference>
<evidence type="ECO:0000313" key="2">
    <source>
        <dbReference type="EMBL" id="MEE1884660.1"/>
    </source>
</evidence>
<dbReference type="InterPro" id="IPR034660">
    <property type="entry name" value="DinB/YfiT-like"/>
</dbReference>
<evidence type="ECO:0000313" key="3">
    <source>
        <dbReference type="Proteomes" id="UP001337681"/>
    </source>
</evidence>
<gene>
    <name evidence="2" type="ORF">VRU49_04410</name>
</gene>